<dbReference type="GO" id="GO:0005840">
    <property type="term" value="C:ribosome"/>
    <property type="evidence" value="ECO:0007669"/>
    <property type="project" value="UniProtKB-KW"/>
</dbReference>
<comment type="function">
    <text evidence="6">Methylates ribosomal protein L11.</text>
</comment>
<dbReference type="InterPro" id="IPR029063">
    <property type="entry name" value="SAM-dependent_MTases_sf"/>
</dbReference>
<dbReference type="InterPro" id="IPR050078">
    <property type="entry name" value="Ribosomal_L11_MeTrfase_PrmA"/>
</dbReference>
<keyword evidence="5 6" id="KW-0949">S-adenosyl-L-methionine</keyword>
<comment type="catalytic activity">
    <reaction evidence="6">
        <text>L-lysyl-[protein] + 3 S-adenosyl-L-methionine = N(6),N(6),N(6)-trimethyl-L-lysyl-[protein] + 3 S-adenosyl-L-homocysteine + 3 H(+)</text>
        <dbReference type="Rhea" id="RHEA:54192"/>
        <dbReference type="Rhea" id="RHEA-COMP:9752"/>
        <dbReference type="Rhea" id="RHEA-COMP:13826"/>
        <dbReference type="ChEBI" id="CHEBI:15378"/>
        <dbReference type="ChEBI" id="CHEBI:29969"/>
        <dbReference type="ChEBI" id="CHEBI:57856"/>
        <dbReference type="ChEBI" id="CHEBI:59789"/>
        <dbReference type="ChEBI" id="CHEBI:61961"/>
    </reaction>
</comment>
<keyword evidence="3 6" id="KW-0489">Methyltransferase</keyword>
<dbReference type="Pfam" id="PF06325">
    <property type="entry name" value="PrmA"/>
    <property type="match status" value="1"/>
</dbReference>
<dbReference type="PANTHER" id="PTHR43648">
    <property type="entry name" value="ELECTRON TRANSFER FLAVOPROTEIN BETA SUBUNIT LYSINE METHYLTRANSFERASE"/>
    <property type="match status" value="1"/>
</dbReference>
<organism evidence="7 8">
    <name type="scientific">Hyphomonas atlantica</name>
    <dbReference type="NCBI Taxonomy" id="1280948"/>
    <lineage>
        <taxon>Bacteria</taxon>
        <taxon>Pseudomonadati</taxon>
        <taxon>Pseudomonadota</taxon>
        <taxon>Alphaproteobacteria</taxon>
        <taxon>Hyphomonadales</taxon>
        <taxon>Hyphomonadaceae</taxon>
        <taxon>Hyphomonas</taxon>
    </lineage>
</organism>
<keyword evidence="7" id="KW-0689">Ribosomal protein</keyword>
<dbReference type="EMBL" id="DOGS01000095">
    <property type="protein sequence ID" value="HBQ48164.1"/>
    <property type="molecule type" value="Genomic_DNA"/>
</dbReference>
<protein>
    <recommendedName>
        <fullName evidence="6">Ribosomal protein L11 methyltransferase</fullName>
        <shortName evidence="6">L11 Mtase</shortName>
        <ecNumber evidence="6">2.1.1.-</ecNumber>
    </recommendedName>
</protein>
<evidence type="ECO:0000256" key="4">
    <source>
        <dbReference type="ARBA" id="ARBA00022679"/>
    </source>
</evidence>
<feature type="binding site" evidence="6">
    <location>
        <position position="229"/>
    </location>
    <ligand>
        <name>S-adenosyl-L-methionine</name>
        <dbReference type="ChEBI" id="CHEBI:59789"/>
    </ligand>
</feature>
<evidence type="ECO:0000313" key="7">
    <source>
        <dbReference type="EMBL" id="HBQ48164.1"/>
    </source>
</evidence>
<reference evidence="7 8" key="1">
    <citation type="journal article" date="2018" name="Nat. Biotechnol.">
        <title>A standardized bacterial taxonomy based on genome phylogeny substantially revises the tree of life.</title>
        <authorList>
            <person name="Parks D.H."/>
            <person name="Chuvochina M."/>
            <person name="Waite D.W."/>
            <person name="Rinke C."/>
            <person name="Skarshewski A."/>
            <person name="Chaumeil P.A."/>
            <person name="Hugenholtz P."/>
        </authorList>
    </citation>
    <scope>NUCLEOTIDE SEQUENCE [LARGE SCALE GENOMIC DNA]</scope>
    <source>
        <strain evidence="7">UBA10378</strain>
    </source>
</reference>
<feature type="binding site" evidence="6">
    <location>
        <position position="137"/>
    </location>
    <ligand>
        <name>S-adenosyl-L-methionine</name>
        <dbReference type="ChEBI" id="CHEBI:59789"/>
    </ligand>
</feature>
<evidence type="ECO:0000313" key="8">
    <source>
        <dbReference type="Proteomes" id="UP000263957"/>
    </source>
</evidence>
<dbReference type="GO" id="GO:0008276">
    <property type="term" value="F:protein methyltransferase activity"/>
    <property type="evidence" value="ECO:0007669"/>
    <property type="project" value="UniProtKB-UniRule"/>
</dbReference>
<dbReference type="InterPro" id="IPR004498">
    <property type="entry name" value="Ribosomal_PrmA_MeTrfase"/>
</dbReference>
<gene>
    <name evidence="6" type="primary">prmA</name>
    <name evidence="7" type="ORF">DD728_04635</name>
</gene>
<evidence type="ECO:0000256" key="1">
    <source>
        <dbReference type="ARBA" id="ARBA00009741"/>
    </source>
</evidence>
<keyword evidence="7" id="KW-0687">Ribonucleoprotein</keyword>
<comment type="similarity">
    <text evidence="1 6">Belongs to the methyltransferase superfamily. PrmA family.</text>
</comment>
<evidence type="ECO:0000256" key="5">
    <source>
        <dbReference type="ARBA" id="ARBA00022691"/>
    </source>
</evidence>
<dbReference type="GO" id="GO:0032259">
    <property type="term" value="P:methylation"/>
    <property type="evidence" value="ECO:0007669"/>
    <property type="project" value="UniProtKB-KW"/>
</dbReference>
<keyword evidence="2 6" id="KW-0963">Cytoplasm</keyword>
<comment type="subcellular location">
    <subcellularLocation>
        <location evidence="6">Cytoplasm</location>
    </subcellularLocation>
</comment>
<dbReference type="EC" id="2.1.1.-" evidence="6"/>
<sequence>MSPSSQRFLWSISFRTTAAEVPFLEACLDPMCESVSSFGDEDGGPWRVEGIAVDEPDRARLQAALNAAFPDGDAPAPVIDLIPPRDWVKENIFEFPPLTVGRFFIRGSHFDGPTPGGQIPLYLDAGTAFGSGEHGSTAGCLTCIGDLARKLRPARVLDMGCGSGILGIAAAKLWNVPVVATDIDAEAARVTALNAAQNDVGHLVTAVAGAGYSAPIVRQAAPYDLIVENILARPIRRLSCDLAQHLAPGGVCVLSGLVVRDAQLVITAHRRQGLRLVRHMTINGWRTLVMAKPR</sequence>
<dbReference type="AlphaFoldDB" id="A0A356W3F8"/>
<dbReference type="CDD" id="cd02440">
    <property type="entry name" value="AdoMet_MTases"/>
    <property type="match status" value="1"/>
</dbReference>
<dbReference type="HAMAP" id="MF_00735">
    <property type="entry name" value="Methyltr_PrmA"/>
    <property type="match status" value="1"/>
</dbReference>
<dbReference type="PANTHER" id="PTHR43648:SF1">
    <property type="entry name" value="ELECTRON TRANSFER FLAVOPROTEIN BETA SUBUNIT LYSINE METHYLTRANSFERASE"/>
    <property type="match status" value="1"/>
</dbReference>
<dbReference type="SUPFAM" id="SSF53335">
    <property type="entry name" value="S-adenosyl-L-methionine-dependent methyltransferases"/>
    <property type="match status" value="1"/>
</dbReference>
<feature type="binding site" evidence="6">
    <location>
        <position position="160"/>
    </location>
    <ligand>
        <name>S-adenosyl-L-methionine</name>
        <dbReference type="ChEBI" id="CHEBI:59789"/>
    </ligand>
</feature>
<name>A0A356W3F8_9PROT</name>
<evidence type="ECO:0000256" key="6">
    <source>
        <dbReference type="HAMAP-Rule" id="MF_00735"/>
    </source>
</evidence>
<dbReference type="GO" id="GO:0005737">
    <property type="term" value="C:cytoplasm"/>
    <property type="evidence" value="ECO:0007669"/>
    <property type="project" value="UniProtKB-SubCell"/>
</dbReference>
<proteinExistence type="inferred from homology"/>
<dbReference type="Proteomes" id="UP000263957">
    <property type="component" value="Unassembled WGS sequence"/>
</dbReference>
<accession>A0A356W3F8</accession>
<evidence type="ECO:0000256" key="3">
    <source>
        <dbReference type="ARBA" id="ARBA00022603"/>
    </source>
</evidence>
<feature type="binding site" evidence="6">
    <location>
        <position position="182"/>
    </location>
    <ligand>
        <name>S-adenosyl-L-methionine</name>
        <dbReference type="ChEBI" id="CHEBI:59789"/>
    </ligand>
</feature>
<evidence type="ECO:0000256" key="2">
    <source>
        <dbReference type="ARBA" id="ARBA00022490"/>
    </source>
</evidence>
<dbReference type="Gene3D" id="3.40.50.150">
    <property type="entry name" value="Vaccinia Virus protein VP39"/>
    <property type="match status" value="1"/>
</dbReference>
<comment type="caution">
    <text evidence="7">The sequence shown here is derived from an EMBL/GenBank/DDBJ whole genome shotgun (WGS) entry which is preliminary data.</text>
</comment>
<keyword evidence="4 6" id="KW-0808">Transferase</keyword>